<accession>A0A537IK99</accession>
<evidence type="ECO:0000313" key="2">
    <source>
        <dbReference type="Proteomes" id="UP000318834"/>
    </source>
</evidence>
<reference evidence="1 2" key="1">
    <citation type="journal article" date="2019" name="Nat. Microbiol.">
        <title>Mediterranean grassland soil C-N compound turnover is dependent on rainfall and depth, and is mediated by genomically divergent microorganisms.</title>
        <authorList>
            <person name="Diamond S."/>
            <person name="Andeer P.F."/>
            <person name="Li Z."/>
            <person name="Crits-Christoph A."/>
            <person name="Burstein D."/>
            <person name="Anantharaman K."/>
            <person name="Lane K.R."/>
            <person name="Thomas B.C."/>
            <person name="Pan C."/>
            <person name="Northen T.R."/>
            <person name="Banfield J.F."/>
        </authorList>
    </citation>
    <scope>NUCLEOTIDE SEQUENCE [LARGE SCALE GENOMIC DNA]</scope>
    <source>
        <strain evidence="1">NP_8</strain>
    </source>
</reference>
<name>A0A537IK99_9BACT</name>
<dbReference type="EMBL" id="VBAP01000103">
    <property type="protein sequence ID" value="TMI71731.1"/>
    <property type="molecule type" value="Genomic_DNA"/>
</dbReference>
<organism evidence="1 2">
    <name type="scientific">Candidatus Segetimicrobium genomatis</name>
    <dbReference type="NCBI Taxonomy" id="2569760"/>
    <lineage>
        <taxon>Bacteria</taxon>
        <taxon>Bacillati</taxon>
        <taxon>Candidatus Sysuimicrobiota</taxon>
        <taxon>Candidatus Sysuimicrobiia</taxon>
        <taxon>Candidatus Sysuimicrobiales</taxon>
        <taxon>Candidatus Segetimicrobiaceae</taxon>
        <taxon>Candidatus Segetimicrobium</taxon>
    </lineage>
</organism>
<protein>
    <submittedName>
        <fullName evidence="1">ISKra4 family transposase</fullName>
    </submittedName>
</protein>
<proteinExistence type="predicted"/>
<comment type="caution">
    <text evidence="1">The sequence shown here is derived from an EMBL/GenBank/DDBJ whole genome shotgun (WGS) entry which is preliminary data.</text>
</comment>
<sequence>MASLGAPISADQPPTRCAKLSFRRAENQVAAVYSQKPRVRTVKEVLDSLFASPDAPGPQRRARPTAKRVWASLTSDKDSFIADVHAEITRRDPRHRRTWVMVTDGERALQRRVAKDFRGVTLVLDLLHVMEKLWKVAYVFHPEGSPEARSFVYQRAERILSGEVSQVVKGLRQMATKRRLRGEKAKTVKDVTGYYYANRERMCYDQYLKKGWPIASGSVEGACKNLVRVRFERSGMRWTPEMAEPMLQMRATYLSDDFDAYWEFHVEQEQLRLYRKGEWRVVRK</sequence>
<evidence type="ECO:0000313" key="1">
    <source>
        <dbReference type="EMBL" id="TMI71731.1"/>
    </source>
</evidence>
<dbReference type="Proteomes" id="UP000318834">
    <property type="component" value="Unassembled WGS sequence"/>
</dbReference>
<dbReference type="AlphaFoldDB" id="A0A537IK99"/>
<dbReference type="NCBIfam" id="NF033572">
    <property type="entry name" value="transpos_ISKra4"/>
    <property type="match status" value="1"/>
</dbReference>
<gene>
    <name evidence="1" type="ORF">E6H05_12180</name>
</gene>